<organism evidence="2">
    <name type="scientific">Micromonas pusilla</name>
    <name type="common">Picoplanktonic green alga</name>
    <name type="synonym">Chromulina pusilla</name>
    <dbReference type="NCBI Taxonomy" id="38833"/>
    <lineage>
        <taxon>Eukaryota</taxon>
        <taxon>Viridiplantae</taxon>
        <taxon>Chlorophyta</taxon>
        <taxon>Mamiellophyceae</taxon>
        <taxon>Mamiellales</taxon>
        <taxon>Mamiellaceae</taxon>
        <taxon>Micromonas</taxon>
    </lineage>
</organism>
<dbReference type="EMBL" id="HBEN01004402">
    <property type="protein sequence ID" value="CAD8435414.1"/>
    <property type="molecule type" value="Transcribed_RNA"/>
</dbReference>
<evidence type="ECO:0000256" key="1">
    <source>
        <dbReference type="SAM" id="MobiDB-lite"/>
    </source>
</evidence>
<name>A0A6U0C0E1_MICPS</name>
<gene>
    <name evidence="2" type="ORF">MSP1401_LOCUS3573</name>
    <name evidence="3" type="ORF">MSP1401_LOCUS3574</name>
</gene>
<dbReference type="EMBL" id="HBEN01004401">
    <property type="protein sequence ID" value="CAD8435411.1"/>
    <property type="molecule type" value="Transcribed_RNA"/>
</dbReference>
<evidence type="ECO:0000313" key="2">
    <source>
        <dbReference type="EMBL" id="CAD8435411.1"/>
    </source>
</evidence>
<evidence type="ECO:0000313" key="3">
    <source>
        <dbReference type="EMBL" id="CAD8435414.1"/>
    </source>
</evidence>
<feature type="compositionally biased region" description="Basic and acidic residues" evidence="1">
    <location>
        <begin position="86"/>
        <end position="102"/>
    </location>
</feature>
<accession>A0A6U0C0E1</accession>
<sequence>MLPLGTRRSNWRGSYSRVVEDSDVQPRRRRGGGSPSLRRVVNQGVALLGRCFGRDDWALYTAFERPRAHFESGRGFVTVRGSVSEAAKRRREEPDPHRDDVSRFPQLDGLYDGLDGDAKRKLNEDVDFFCSLRTGGFSQQQVRLLRYRLLYMMFSDKFPSRPLDEAAKGLMEAVKNIDYNHQGLIKSFQKDPTRGFGSVGEFDKASRRLVLESWVRSNNKNMTTTSDDMEFLGGHPSAGMDRQDGAPALTRQIEMVNNSIVVGGVSMDTPEEQTPPPASRYVDTCPVHDLAGPTDREILDANGGLAPPKKIKEITRKLAPHTFGAVLTAPHDTDVVCLNSALNAQIGYKFFTDQGYDVIELDAVAYARFGSDHRRAVSVFGSGSTRWGAWLVTKEGELPFFVTTTVHAGSTWCGPYAHQGYGWGKDRVGDIKMQQANLERGLAGKHPMPLETSAFALFDFDPRRAQALVDELFAEGSPPWVHPTVRGGQLGGQMTAVSKRKVQEKADAARAAFELVRARFGPGSREYVAAKSEAERREDEADRVYNRGTYHWYVPLREAAERVRLAGDAASAEDRALARRWERTRKGNLENLKYGRTLQAGAMEAERIAALEDATNEQKKEAKRLRASADKQFAALERGWTLQARAMEAEKIAAGEDATEEDKAEAKKLRAAADKSLANILKGPHKVLSLWGAARAPGATSAVVAEFERARDLFRSSSAAREGNIGYRNVTARQLGKQRRTNRIRAQVTVYNEWVCGPQRSFLVGDDGTDIIEAAARDADVIYIALFRKWYAANDLDFDVDHPLALRLNFPGEMVELEERSRNVNDRAMKTPAMQEFLASSDTASALPSSAPVRDPAAA</sequence>
<proteinExistence type="predicted"/>
<feature type="region of interest" description="Disordered" evidence="1">
    <location>
        <begin position="83"/>
        <end position="102"/>
    </location>
</feature>
<reference evidence="2" key="1">
    <citation type="submission" date="2021-01" db="EMBL/GenBank/DDBJ databases">
        <authorList>
            <person name="Corre E."/>
            <person name="Pelletier E."/>
            <person name="Niang G."/>
            <person name="Scheremetjew M."/>
            <person name="Finn R."/>
            <person name="Kale V."/>
            <person name="Holt S."/>
            <person name="Cochrane G."/>
            <person name="Meng A."/>
            <person name="Brown T."/>
            <person name="Cohen L."/>
        </authorList>
    </citation>
    <scope>NUCLEOTIDE SEQUENCE</scope>
    <source>
        <strain evidence="2">CCAC1681</strain>
    </source>
</reference>
<protein>
    <submittedName>
        <fullName evidence="2">Uncharacterized protein</fullName>
    </submittedName>
</protein>
<dbReference type="AlphaFoldDB" id="A0A6U0C0E1"/>